<keyword evidence="2" id="KW-1185">Reference proteome</keyword>
<comment type="caution">
    <text evidence="1">The sequence shown here is derived from an EMBL/GenBank/DDBJ whole genome shotgun (WGS) entry which is preliminary data.</text>
</comment>
<proteinExistence type="predicted"/>
<dbReference type="Proteomes" id="UP000276133">
    <property type="component" value="Unassembled WGS sequence"/>
</dbReference>
<name>A0A3M7SXF8_BRAPC</name>
<accession>A0A3M7SXF8</accession>
<reference evidence="1 2" key="1">
    <citation type="journal article" date="2018" name="Sci. Rep.">
        <title>Genomic signatures of local adaptation to the degree of environmental predictability in rotifers.</title>
        <authorList>
            <person name="Franch-Gras L."/>
            <person name="Hahn C."/>
            <person name="Garcia-Roger E.M."/>
            <person name="Carmona M.J."/>
            <person name="Serra M."/>
            <person name="Gomez A."/>
        </authorList>
    </citation>
    <scope>NUCLEOTIDE SEQUENCE [LARGE SCALE GENOMIC DNA]</scope>
    <source>
        <strain evidence="1">HYR1</strain>
    </source>
</reference>
<evidence type="ECO:0000313" key="1">
    <source>
        <dbReference type="EMBL" id="RNA40367.1"/>
    </source>
</evidence>
<evidence type="ECO:0000313" key="2">
    <source>
        <dbReference type="Proteomes" id="UP000276133"/>
    </source>
</evidence>
<organism evidence="1 2">
    <name type="scientific">Brachionus plicatilis</name>
    <name type="common">Marine rotifer</name>
    <name type="synonym">Brachionus muelleri</name>
    <dbReference type="NCBI Taxonomy" id="10195"/>
    <lineage>
        <taxon>Eukaryota</taxon>
        <taxon>Metazoa</taxon>
        <taxon>Spiralia</taxon>
        <taxon>Gnathifera</taxon>
        <taxon>Rotifera</taxon>
        <taxon>Eurotatoria</taxon>
        <taxon>Monogononta</taxon>
        <taxon>Pseudotrocha</taxon>
        <taxon>Ploima</taxon>
        <taxon>Brachionidae</taxon>
        <taxon>Brachionus</taxon>
    </lineage>
</organism>
<gene>
    <name evidence="1" type="ORF">BpHYR1_042509</name>
</gene>
<sequence length="99" mass="12055">MINKIYLNSIGYRKIMVIFIKLRTGVELHFTAFESLIKTFLETRRSFLRNNIIKFFPNISYISYRKYEKFNSKLFANSLMQSIDQNFLDLRHHRETSFF</sequence>
<dbReference type="EMBL" id="REGN01000651">
    <property type="protein sequence ID" value="RNA40367.1"/>
    <property type="molecule type" value="Genomic_DNA"/>
</dbReference>
<dbReference type="AlphaFoldDB" id="A0A3M7SXF8"/>
<protein>
    <submittedName>
        <fullName evidence="1">Uncharacterized protein</fullName>
    </submittedName>
</protein>